<feature type="transmembrane region" description="Helical" evidence="1">
    <location>
        <begin position="39"/>
        <end position="59"/>
    </location>
</feature>
<evidence type="ECO:0000313" key="2">
    <source>
        <dbReference type="EMBL" id="PRD44859.1"/>
    </source>
</evidence>
<name>A0A2S9IWF6_9HYPH</name>
<protein>
    <submittedName>
        <fullName evidence="2">Uncharacterized protein</fullName>
    </submittedName>
</protein>
<dbReference type="AlphaFoldDB" id="A0A2S9IWF6"/>
<dbReference type="EMBL" id="PVBR01000003">
    <property type="protein sequence ID" value="PRD44859.1"/>
    <property type="molecule type" value="Genomic_DNA"/>
</dbReference>
<gene>
    <name evidence="2" type="ORF">C5748_05645</name>
</gene>
<organism evidence="2 3">
    <name type="scientific">Phyllobacterium phragmitis</name>
    <dbReference type="NCBI Taxonomy" id="2670329"/>
    <lineage>
        <taxon>Bacteria</taxon>
        <taxon>Pseudomonadati</taxon>
        <taxon>Pseudomonadota</taxon>
        <taxon>Alphaproteobacteria</taxon>
        <taxon>Hyphomicrobiales</taxon>
        <taxon>Phyllobacteriaceae</taxon>
        <taxon>Phyllobacterium</taxon>
    </lineage>
</organism>
<evidence type="ECO:0000313" key="3">
    <source>
        <dbReference type="Proteomes" id="UP000239434"/>
    </source>
</evidence>
<keyword evidence="1" id="KW-0812">Transmembrane</keyword>
<reference evidence="2 3" key="1">
    <citation type="submission" date="2018-02" db="EMBL/GenBank/DDBJ databases">
        <title>The draft genome of Phyllobacterium sp. 1N-3.</title>
        <authorList>
            <person name="Liu L."/>
            <person name="Li L."/>
            <person name="Zhang X."/>
            <person name="Wang T."/>
            <person name="Liang L."/>
        </authorList>
    </citation>
    <scope>NUCLEOTIDE SEQUENCE [LARGE SCALE GENOMIC DNA]</scope>
    <source>
        <strain evidence="2 3">1N-3</strain>
    </source>
</reference>
<sequence length="61" mass="7242">MSLLAGISLMSEYYRLSYCIKYQKFIINRDIIADISIEITVYHIFIKYIFILLLILSSFNL</sequence>
<keyword evidence="1" id="KW-1133">Transmembrane helix</keyword>
<proteinExistence type="predicted"/>
<dbReference type="Proteomes" id="UP000239434">
    <property type="component" value="Unassembled WGS sequence"/>
</dbReference>
<comment type="caution">
    <text evidence="2">The sequence shown here is derived from an EMBL/GenBank/DDBJ whole genome shotgun (WGS) entry which is preliminary data.</text>
</comment>
<evidence type="ECO:0000256" key="1">
    <source>
        <dbReference type="SAM" id="Phobius"/>
    </source>
</evidence>
<keyword evidence="1" id="KW-0472">Membrane</keyword>
<keyword evidence="3" id="KW-1185">Reference proteome</keyword>
<accession>A0A2S9IWF6</accession>